<dbReference type="Gene3D" id="1.20.120.580">
    <property type="entry name" value="bsu32300-like"/>
    <property type="match status" value="1"/>
</dbReference>
<dbReference type="GO" id="GO:0110001">
    <property type="term" value="C:toxin-antitoxin complex"/>
    <property type="evidence" value="ECO:0007669"/>
    <property type="project" value="InterPro"/>
</dbReference>
<reference evidence="7" key="1">
    <citation type="submission" date="2019-10" db="EMBL/GenBank/DDBJ databases">
        <authorList>
            <consortium name="Genoscope - CEA"/>
            <person name="William W."/>
        </authorList>
    </citation>
    <scope>NUCLEOTIDE SEQUENCE [LARGE SCALE GENOMIC DNA]</scope>
    <source>
        <strain evidence="7">BBR_PRJEB10994</strain>
    </source>
</reference>
<dbReference type="PANTHER" id="PTHR34139:SF1">
    <property type="entry name" value="RNASE MJ1380-RELATED"/>
    <property type="match status" value="1"/>
</dbReference>
<evidence type="ECO:0000313" key="7">
    <source>
        <dbReference type="EMBL" id="VXD22898.1"/>
    </source>
</evidence>
<dbReference type="GO" id="GO:0000166">
    <property type="term" value="F:nucleotide binding"/>
    <property type="evidence" value="ECO:0007669"/>
    <property type="project" value="UniProtKB-KW"/>
</dbReference>
<dbReference type="InterPro" id="IPR037038">
    <property type="entry name" value="HepT-like_sf"/>
</dbReference>
<evidence type="ECO:0000256" key="2">
    <source>
        <dbReference type="ARBA" id="ARBA00022649"/>
    </source>
</evidence>
<proteinExistence type="inferred from homology"/>
<dbReference type="PANTHER" id="PTHR34139">
    <property type="entry name" value="UPF0331 PROTEIN MJ0127"/>
    <property type="match status" value="1"/>
</dbReference>
<dbReference type="SUPFAM" id="SSF81593">
    <property type="entry name" value="Nucleotidyltransferase substrate binding subunit/domain"/>
    <property type="match status" value="1"/>
</dbReference>
<evidence type="ECO:0000256" key="1">
    <source>
        <dbReference type="ARBA" id="ARBA00022553"/>
    </source>
</evidence>
<keyword evidence="5" id="KW-0378">Hydrolase</keyword>
<dbReference type="OrthoDB" id="9810538at2"/>
<keyword evidence="4" id="KW-0547">Nucleotide-binding</keyword>
<dbReference type="InterPro" id="IPR008201">
    <property type="entry name" value="HepT-like"/>
</dbReference>
<name>A0A7Z9BUR0_9CYAN</name>
<organism evidence="7 8">
    <name type="scientific">Planktothrix paucivesiculata PCC 9631</name>
    <dbReference type="NCBI Taxonomy" id="671071"/>
    <lineage>
        <taxon>Bacteria</taxon>
        <taxon>Bacillati</taxon>
        <taxon>Cyanobacteriota</taxon>
        <taxon>Cyanophyceae</taxon>
        <taxon>Oscillatoriophycideae</taxon>
        <taxon>Oscillatoriales</taxon>
        <taxon>Microcoleaceae</taxon>
        <taxon>Planktothrix</taxon>
    </lineage>
</organism>
<evidence type="ECO:0000256" key="4">
    <source>
        <dbReference type="ARBA" id="ARBA00022741"/>
    </source>
</evidence>
<dbReference type="RefSeq" id="WP_083620869.1">
    <property type="nucleotide sequence ID" value="NZ_LR735015.1"/>
</dbReference>
<accession>A0A7Z9BUR0</accession>
<dbReference type="Proteomes" id="UP000182190">
    <property type="component" value="Unassembled WGS sequence"/>
</dbReference>
<evidence type="ECO:0000256" key="5">
    <source>
        <dbReference type="ARBA" id="ARBA00022801"/>
    </source>
</evidence>
<keyword evidence="8" id="KW-1185">Reference proteome</keyword>
<evidence type="ECO:0000313" key="8">
    <source>
        <dbReference type="Proteomes" id="UP000182190"/>
    </source>
</evidence>
<dbReference type="EMBL" id="CZCS02000210">
    <property type="protein sequence ID" value="VXD22898.1"/>
    <property type="molecule type" value="Genomic_DNA"/>
</dbReference>
<sequence length="118" mass="13894">MPSREWSRRIQDILEAIACIQKTTNGMIFSDFEKTEEIIFQGILYNFIIIGEAAVNIPSTIQSQYSQIPWRAMADMRNIMAHEYFQVNQRLVWNTIQNHLPPLVLLLEELLEEQVREN</sequence>
<keyword evidence="3" id="KW-0540">Nuclease</keyword>
<dbReference type="AlphaFoldDB" id="A0A7Z9BUR0"/>
<protein>
    <submittedName>
        <fullName evidence="7">Genome sequencing data, contig C324</fullName>
    </submittedName>
</protein>
<keyword evidence="2" id="KW-1277">Toxin-antitoxin system</keyword>
<comment type="similarity">
    <text evidence="6">Belongs to the HepT RNase toxin family.</text>
</comment>
<dbReference type="GO" id="GO:0004540">
    <property type="term" value="F:RNA nuclease activity"/>
    <property type="evidence" value="ECO:0007669"/>
    <property type="project" value="InterPro"/>
</dbReference>
<comment type="caution">
    <text evidence="7">The sequence shown here is derived from an EMBL/GenBank/DDBJ whole genome shotgun (WGS) entry which is preliminary data.</text>
</comment>
<evidence type="ECO:0000256" key="6">
    <source>
        <dbReference type="ARBA" id="ARBA00024207"/>
    </source>
</evidence>
<dbReference type="InterPro" id="IPR051813">
    <property type="entry name" value="HepT_RNase_toxin"/>
</dbReference>
<dbReference type="Pfam" id="PF01934">
    <property type="entry name" value="HepT-like"/>
    <property type="match status" value="1"/>
</dbReference>
<evidence type="ECO:0000256" key="3">
    <source>
        <dbReference type="ARBA" id="ARBA00022722"/>
    </source>
</evidence>
<dbReference type="GO" id="GO:0016787">
    <property type="term" value="F:hydrolase activity"/>
    <property type="evidence" value="ECO:0007669"/>
    <property type="project" value="UniProtKB-KW"/>
</dbReference>
<keyword evidence="1" id="KW-0597">Phosphoprotein</keyword>
<gene>
    <name evidence="7" type="ORF">PL9631_680023</name>
</gene>